<evidence type="ECO:0000313" key="1">
    <source>
        <dbReference type="EMBL" id="MDZ5597861.1"/>
    </source>
</evidence>
<comment type="caution">
    <text evidence="1">The sequence shown here is derived from an EMBL/GenBank/DDBJ whole genome shotgun (WGS) entry which is preliminary data.</text>
</comment>
<dbReference type="Pfam" id="PF04883">
    <property type="entry name" value="HK97-gp10_like"/>
    <property type="match status" value="1"/>
</dbReference>
<organism evidence="1 2">
    <name type="scientific">Enterococcus cecorum</name>
    <dbReference type="NCBI Taxonomy" id="44008"/>
    <lineage>
        <taxon>Bacteria</taxon>
        <taxon>Bacillati</taxon>
        <taxon>Bacillota</taxon>
        <taxon>Bacilli</taxon>
        <taxon>Lactobacillales</taxon>
        <taxon>Enterococcaceae</taxon>
        <taxon>Enterococcus</taxon>
    </lineage>
</organism>
<evidence type="ECO:0000313" key="2">
    <source>
        <dbReference type="Proteomes" id="UP001290582"/>
    </source>
</evidence>
<dbReference type="EMBL" id="JAXOGL010000008">
    <property type="protein sequence ID" value="MDZ5597861.1"/>
    <property type="molecule type" value="Genomic_DNA"/>
</dbReference>
<proteinExistence type="predicted"/>
<name>A0AAW9JXX9_9ENTE</name>
<protein>
    <submittedName>
        <fullName evidence="1">HK97 gp10 family phage protein</fullName>
    </submittedName>
</protein>
<reference evidence="1" key="1">
    <citation type="submission" date="2023-12" db="EMBL/GenBank/DDBJ databases">
        <title>Molecular genomic analyses of Enterococcus cecorum from sepsis oubreaks in broilers.</title>
        <authorList>
            <person name="Rhoads D."/>
            <person name="Alrubaye A."/>
        </authorList>
    </citation>
    <scope>NUCLEOTIDE SEQUENCE</scope>
    <source>
        <strain evidence="1">1755</strain>
    </source>
</reference>
<dbReference type="InterPro" id="IPR010064">
    <property type="entry name" value="HK97-gp10_tail"/>
</dbReference>
<dbReference type="RefSeq" id="WP_322378635.1">
    <property type="nucleotide sequence ID" value="NZ_JAXOGH010000010.1"/>
</dbReference>
<dbReference type="AlphaFoldDB" id="A0AAW9JXX9"/>
<dbReference type="Proteomes" id="UP001290582">
    <property type="component" value="Unassembled WGS sequence"/>
</dbReference>
<sequence>MANTGDFEKSLDAAVEKLEAIMLRNLNMAGDLIANSAKDKVGVDSGALKADIRSEVENNGDQAKAIIGNSLEYAIYHHQGTGIYATDGSGRKTPWVYTDPKTEEKVWTQGSRPNPYLQNAVLENQGNIEKLLGGM</sequence>
<gene>
    <name evidence="1" type="ORF">U1294_06435</name>
</gene>
<accession>A0AAW9JXX9</accession>